<reference evidence="3 5" key="1">
    <citation type="submission" date="2017-06" db="EMBL/GenBank/DDBJ databases">
        <title>Complete genome of Francisella adeliensis.</title>
        <authorList>
            <person name="Vallesi A."/>
            <person name="Sjodin A."/>
        </authorList>
    </citation>
    <scope>NUCLEOTIDE SEQUENCE [LARGE SCALE GENOMIC DNA]</scope>
    <source>
        <strain evidence="3 5">FDC440</strain>
    </source>
</reference>
<sequence>MNKYKNIKDNFSNTNSYTKNAIVQTNVREKLITKCLNNLKKRNIESVLNIGVRDISEPIELQSRFLAKKIDVIDLTLENISEQTKNKNITFHELNFDKDLNKLTQKYDLIFSNMSLQWSKDLNKLLETLNQKLNEQSMFAFSTLLEKNFHELSGIFRINKMLTKESILNLMKNNGLICLHEESYFYKLDFNCFSDLRNHFKSTGITTYTGKNSSSKAFSVRNLIKNKSIYNLTYHVGIFICYKNKEFK</sequence>
<dbReference type="EMBL" id="CP043424">
    <property type="protein sequence ID" value="QIW12897.1"/>
    <property type="molecule type" value="Genomic_DNA"/>
</dbReference>
<evidence type="ECO:0000256" key="1">
    <source>
        <dbReference type="ARBA" id="ARBA00022603"/>
    </source>
</evidence>
<dbReference type="GO" id="GO:0032259">
    <property type="term" value="P:methylation"/>
    <property type="evidence" value="ECO:0007669"/>
    <property type="project" value="UniProtKB-KW"/>
</dbReference>
<dbReference type="InterPro" id="IPR029063">
    <property type="entry name" value="SAM-dependent_MTases_sf"/>
</dbReference>
<dbReference type="RefSeq" id="WP_112870828.1">
    <property type="nucleotide sequence ID" value="NZ_CP021781.1"/>
</dbReference>
<dbReference type="AlphaFoldDB" id="A0A2Z4Y1T4"/>
<reference evidence="4 6" key="2">
    <citation type="submission" date="2019-08" db="EMBL/GenBank/DDBJ databases">
        <title>Complete genome sequences of Francisella adeliensis (FSC1325 and FSC1326).</title>
        <authorList>
            <person name="Ohrman C."/>
            <person name="Uneklint I."/>
            <person name="Vallesi A."/>
            <person name="Karlsson L."/>
            <person name="Sjodin A."/>
        </authorList>
    </citation>
    <scope>NUCLEOTIDE SEQUENCE [LARGE SCALE GENOMIC DNA]</scope>
    <source>
        <strain evidence="4 6">FSC1325</strain>
    </source>
</reference>
<accession>A0A2Z4Y1T4</accession>
<dbReference type="Gene3D" id="3.40.50.150">
    <property type="entry name" value="Vaccinia Virus protein VP39"/>
    <property type="match status" value="1"/>
</dbReference>
<dbReference type="PANTHER" id="PTHR13090:SF1">
    <property type="entry name" value="ARGININE-HYDROXYLASE NDUFAF5, MITOCHONDRIAL"/>
    <property type="match status" value="1"/>
</dbReference>
<evidence type="ECO:0000256" key="2">
    <source>
        <dbReference type="ARBA" id="ARBA00022679"/>
    </source>
</evidence>
<keyword evidence="6" id="KW-1185">Reference proteome</keyword>
<dbReference type="InterPro" id="IPR050602">
    <property type="entry name" value="Malonyl-ACP_OMT"/>
</dbReference>
<keyword evidence="2" id="KW-0808">Transferase</keyword>
<dbReference type="SUPFAM" id="SSF53335">
    <property type="entry name" value="S-adenosyl-L-methionine-dependent methyltransferases"/>
    <property type="match status" value="1"/>
</dbReference>
<dbReference type="PANTHER" id="PTHR13090">
    <property type="entry name" value="ARGININE-HYDROXYLASE NDUFAF5, MITOCHONDRIAL"/>
    <property type="match status" value="1"/>
</dbReference>
<dbReference type="GO" id="GO:0008168">
    <property type="term" value="F:methyltransferase activity"/>
    <property type="evidence" value="ECO:0007669"/>
    <property type="project" value="UniProtKB-KW"/>
</dbReference>
<dbReference type="Proteomes" id="UP000681131">
    <property type="component" value="Chromosome"/>
</dbReference>
<evidence type="ECO:0000313" key="5">
    <source>
        <dbReference type="Proteomes" id="UP000251120"/>
    </source>
</evidence>
<dbReference type="KEGG" id="fad:CDH04_09695"/>
<evidence type="ECO:0000313" key="3">
    <source>
        <dbReference type="EMBL" id="AXA34653.1"/>
    </source>
</evidence>
<gene>
    <name evidence="3" type="ORF">CDH04_09695</name>
    <name evidence="4" type="ORF">FZC43_09705</name>
</gene>
<evidence type="ECO:0000313" key="4">
    <source>
        <dbReference type="EMBL" id="QIW12897.1"/>
    </source>
</evidence>
<proteinExistence type="predicted"/>
<protein>
    <submittedName>
        <fullName evidence="4">Methyltransferase domain-containing protein</fullName>
    </submittedName>
</protein>
<dbReference type="EMBL" id="CP021781">
    <property type="protein sequence ID" value="AXA34653.1"/>
    <property type="molecule type" value="Genomic_DNA"/>
</dbReference>
<dbReference type="OrthoDB" id="9760689at2"/>
<keyword evidence="1 4" id="KW-0489">Methyltransferase</keyword>
<evidence type="ECO:0000313" key="6">
    <source>
        <dbReference type="Proteomes" id="UP000681131"/>
    </source>
</evidence>
<dbReference type="Pfam" id="PF13489">
    <property type="entry name" value="Methyltransf_23"/>
    <property type="match status" value="1"/>
</dbReference>
<name>A0A2Z4Y1T4_9GAMM</name>
<organism evidence="3 5">
    <name type="scientific">Francisella adeliensis</name>
    <dbReference type="NCBI Taxonomy" id="2007306"/>
    <lineage>
        <taxon>Bacteria</taxon>
        <taxon>Pseudomonadati</taxon>
        <taxon>Pseudomonadota</taxon>
        <taxon>Gammaproteobacteria</taxon>
        <taxon>Thiotrichales</taxon>
        <taxon>Francisellaceae</taxon>
        <taxon>Francisella</taxon>
    </lineage>
</organism>
<dbReference type="Proteomes" id="UP000251120">
    <property type="component" value="Chromosome"/>
</dbReference>